<gene>
    <name evidence="1" type="ORF">B4122_2258</name>
</gene>
<organism evidence="1 2">
    <name type="scientific">Bacillus subtilis</name>
    <dbReference type="NCBI Taxonomy" id="1423"/>
    <lineage>
        <taxon>Bacteria</taxon>
        <taxon>Bacillati</taxon>
        <taxon>Bacillota</taxon>
        <taxon>Bacilli</taxon>
        <taxon>Bacillales</taxon>
        <taxon>Bacillaceae</taxon>
        <taxon>Bacillus</taxon>
    </lineage>
</organism>
<dbReference type="Proteomes" id="UP000076442">
    <property type="component" value="Unassembled WGS sequence"/>
</dbReference>
<comment type="caution">
    <text evidence="1">The sequence shown here is derived from an EMBL/GenBank/DDBJ whole genome shotgun (WGS) entry which is preliminary data.</text>
</comment>
<dbReference type="AlphaFoldDB" id="A0AAP1HA61"/>
<dbReference type="EMBL" id="LJZV01000012">
    <property type="protein sequence ID" value="KZD91616.1"/>
    <property type="molecule type" value="Genomic_DNA"/>
</dbReference>
<evidence type="ECO:0000313" key="1">
    <source>
        <dbReference type="EMBL" id="KZD91616.1"/>
    </source>
</evidence>
<proteinExistence type="predicted"/>
<name>A0AAP1HA61_BACIU</name>
<protein>
    <submittedName>
        <fullName evidence="1">Uncharacterized protein</fullName>
    </submittedName>
</protein>
<evidence type="ECO:0000313" key="2">
    <source>
        <dbReference type="Proteomes" id="UP000076442"/>
    </source>
</evidence>
<sequence length="46" mass="5334">MEREKILLFSVSLRLFICFKRCFQREAASAAERTDSHAFKRTGLGL</sequence>
<accession>A0AAP1HA61</accession>
<reference evidence="1 2" key="1">
    <citation type="submission" date="2015-09" db="EMBL/GenBank/DDBJ databases">
        <title>Spore heat resistance.</title>
        <authorList>
            <person name="Boekhorst J."/>
            <person name="Berendsen E.M."/>
            <person name="Wells-Bennik M.H."/>
            <person name="Kuipers O.P."/>
        </authorList>
    </citation>
    <scope>NUCLEOTIDE SEQUENCE [LARGE SCALE GENOMIC DNA]</scope>
    <source>
        <strain evidence="1 2">B4122</strain>
    </source>
</reference>